<evidence type="ECO:0000313" key="4">
    <source>
        <dbReference type="Proteomes" id="UP000584587"/>
    </source>
</evidence>
<dbReference type="EMBL" id="JAAVVK010000002">
    <property type="protein sequence ID" value="NKE38742.1"/>
    <property type="molecule type" value="Genomic_DNA"/>
</dbReference>
<sequence>MSKKDDLLNNNEDKKKEIKPRKKKTEQAVVLKDEIKESNIDQDQYLNKDEIITVELYNEILSTLFNSLSNPIVRNEIKVNENILKYTELQISNLFFLETALSKKLTGQKMAKEFLQLTANITDLALSISKSPKKTRIDILEDRNLLIVTIVNSCKGVERESLEKVRTVDSAALKGLNDQISALSNFTSEEKSNTADQPVFNQDSNSENTNNQVENNNLNNTNIRDLNNNMANLTKLGVLPQHPASSPNFYPYLTKPGIVPNLKKALAGLLILSNLFIIITIIISSFVKGPLTIDINKEPVDFVLSQTNNWLILIMTIILYFSFAYIFIRPTKILREKYRISFFMLGLLFFWLIVTMSYFFWEVSDNYYQNFFLSVVKKEDLNPDVVKHLKALPNFKVFKIFAIITSAICILPLLLVLVLILINPRVDRNKVMRANVEYQNAINAALNGKKYDIDQSLFDHDEPANKDKKRRKANFSGRF</sequence>
<protein>
    <recommendedName>
        <fullName evidence="5">Transmembrane protein</fullName>
    </recommendedName>
</protein>
<accession>A0A846TX20</accession>
<keyword evidence="2" id="KW-0812">Transmembrane</keyword>
<gene>
    <name evidence="3" type="ORF">HER12_03160</name>
</gene>
<comment type="caution">
    <text evidence="3">The sequence shown here is derived from an EMBL/GenBank/DDBJ whole genome shotgun (WGS) entry which is preliminary data.</text>
</comment>
<evidence type="ECO:0008006" key="5">
    <source>
        <dbReference type="Google" id="ProtNLM"/>
    </source>
</evidence>
<feature type="transmembrane region" description="Helical" evidence="2">
    <location>
        <begin position="340"/>
        <end position="361"/>
    </location>
</feature>
<dbReference type="RefSeq" id="WP_168105213.1">
    <property type="nucleotide sequence ID" value="NZ_CP051215.1"/>
</dbReference>
<feature type="transmembrane region" description="Helical" evidence="2">
    <location>
        <begin position="265"/>
        <end position="287"/>
    </location>
</feature>
<feature type="transmembrane region" description="Helical" evidence="2">
    <location>
        <begin position="307"/>
        <end position="328"/>
    </location>
</feature>
<feature type="transmembrane region" description="Helical" evidence="2">
    <location>
        <begin position="400"/>
        <end position="422"/>
    </location>
</feature>
<keyword evidence="4" id="KW-1185">Reference proteome</keyword>
<feature type="compositionally biased region" description="Low complexity" evidence="1">
    <location>
        <begin position="204"/>
        <end position="219"/>
    </location>
</feature>
<evidence type="ECO:0000313" key="3">
    <source>
        <dbReference type="EMBL" id="NKE38742.1"/>
    </source>
</evidence>
<reference evidence="3 4" key="1">
    <citation type="submission" date="2020-04" db="EMBL/GenBank/DDBJ databases">
        <title>Complete genome sequence of Spiroplasma platyhelix ATCC 51748, an insect isolate.</title>
        <authorList>
            <person name="Green E.A."/>
            <person name="Klassen J.L."/>
        </authorList>
    </citation>
    <scope>NUCLEOTIDE SEQUENCE [LARGE SCALE GENOMIC DNA]</scope>
    <source>
        <strain evidence="3 4">PALS-1</strain>
    </source>
</reference>
<feature type="region of interest" description="Disordered" evidence="1">
    <location>
        <begin position="1"/>
        <end position="25"/>
    </location>
</feature>
<evidence type="ECO:0000256" key="1">
    <source>
        <dbReference type="SAM" id="MobiDB-lite"/>
    </source>
</evidence>
<feature type="compositionally biased region" description="Polar residues" evidence="1">
    <location>
        <begin position="194"/>
        <end position="203"/>
    </location>
</feature>
<feature type="region of interest" description="Disordered" evidence="1">
    <location>
        <begin position="187"/>
        <end position="219"/>
    </location>
</feature>
<keyword evidence="2" id="KW-0472">Membrane</keyword>
<evidence type="ECO:0000256" key="2">
    <source>
        <dbReference type="SAM" id="Phobius"/>
    </source>
</evidence>
<name>A0A846TX20_9MOLU</name>
<keyword evidence="2" id="KW-1133">Transmembrane helix</keyword>
<dbReference type="AlphaFoldDB" id="A0A846TX20"/>
<organism evidence="3 4">
    <name type="scientific">Spiroplasma platyhelix PALS-1</name>
    <dbReference type="NCBI Taxonomy" id="1276218"/>
    <lineage>
        <taxon>Bacteria</taxon>
        <taxon>Bacillati</taxon>
        <taxon>Mycoplasmatota</taxon>
        <taxon>Mollicutes</taxon>
        <taxon>Entomoplasmatales</taxon>
        <taxon>Spiroplasmataceae</taxon>
        <taxon>Spiroplasma</taxon>
    </lineage>
</organism>
<proteinExistence type="predicted"/>
<dbReference type="Proteomes" id="UP000584587">
    <property type="component" value="Unassembled WGS sequence"/>
</dbReference>
<feature type="region of interest" description="Disordered" evidence="1">
    <location>
        <begin position="459"/>
        <end position="479"/>
    </location>
</feature>
<feature type="compositionally biased region" description="Basic and acidic residues" evidence="1">
    <location>
        <begin position="1"/>
        <end position="16"/>
    </location>
</feature>